<dbReference type="Proteomes" id="UP000533476">
    <property type="component" value="Unassembled WGS sequence"/>
</dbReference>
<accession>A0A7Y0Q2Z7</accession>
<dbReference type="GO" id="GO:0003700">
    <property type="term" value="F:DNA-binding transcription factor activity"/>
    <property type="evidence" value="ECO:0007669"/>
    <property type="project" value="InterPro"/>
</dbReference>
<dbReference type="PANTHER" id="PTHR33164:SF57">
    <property type="entry name" value="MARR-FAMILY TRANSCRIPTIONAL REGULATOR"/>
    <property type="match status" value="1"/>
</dbReference>
<organism evidence="2 3">
    <name type="scientific">Sulfobacillus harzensis</name>
    <dbReference type="NCBI Taxonomy" id="2729629"/>
    <lineage>
        <taxon>Bacteria</taxon>
        <taxon>Bacillati</taxon>
        <taxon>Bacillota</taxon>
        <taxon>Clostridia</taxon>
        <taxon>Eubacteriales</taxon>
        <taxon>Clostridiales Family XVII. Incertae Sedis</taxon>
        <taxon>Sulfobacillus</taxon>
    </lineage>
</organism>
<evidence type="ECO:0000259" key="1">
    <source>
        <dbReference type="PROSITE" id="PS50995"/>
    </source>
</evidence>
<reference evidence="2 3" key="1">
    <citation type="submission" date="2020-04" db="EMBL/GenBank/DDBJ databases">
        <authorList>
            <person name="Zhang R."/>
            <person name="Schippers A."/>
        </authorList>
    </citation>
    <scope>NUCLEOTIDE SEQUENCE [LARGE SCALE GENOMIC DNA]</scope>
    <source>
        <strain evidence="2 3">DSM 109850</strain>
    </source>
</reference>
<dbReference type="Pfam" id="PF01047">
    <property type="entry name" value="MarR"/>
    <property type="match status" value="1"/>
</dbReference>
<dbReference type="RefSeq" id="WP_169099622.1">
    <property type="nucleotide sequence ID" value="NZ_JABBVZ010000033.1"/>
</dbReference>
<dbReference type="GO" id="GO:0006950">
    <property type="term" value="P:response to stress"/>
    <property type="evidence" value="ECO:0007669"/>
    <property type="project" value="TreeGrafter"/>
</dbReference>
<dbReference type="InterPro" id="IPR036390">
    <property type="entry name" value="WH_DNA-bd_sf"/>
</dbReference>
<evidence type="ECO:0000313" key="3">
    <source>
        <dbReference type="Proteomes" id="UP000533476"/>
    </source>
</evidence>
<dbReference type="AlphaFoldDB" id="A0A7Y0Q2Z7"/>
<dbReference type="PROSITE" id="PS50995">
    <property type="entry name" value="HTH_MARR_2"/>
    <property type="match status" value="1"/>
</dbReference>
<feature type="domain" description="HTH marR-type" evidence="1">
    <location>
        <begin position="4"/>
        <end position="136"/>
    </location>
</feature>
<name>A0A7Y0Q2Z7_9FIRM</name>
<proteinExistence type="predicted"/>
<keyword evidence="3" id="KW-1185">Reference proteome</keyword>
<dbReference type="EMBL" id="JABBVZ010000033">
    <property type="protein sequence ID" value="NMP22880.1"/>
    <property type="molecule type" value="Genomic_DNA"/>
</dbReference>
<dbReference type="InterPro" id="IPR000835">
    <property type="entry name" value="HTH_MarR-typ"/>
</dbReference>
<dbReference type="SMART" id="SM00347">
    <property type="entry name" value="HTH_MARR"/>
    <property type="match status" value="1"/>
</dbReference>
<dbReference type="SUPFAM" id="SSF46785">
    <property type="entry name" value="Winged helix' DNA-binding domain"/>
    <property type="match status" value="1"/>
</dbReference>
<comment type="caution">
    <text evidence="2">The sequence shown here is derived from an EMBL/GenBank/DDBJ whole genome shotgun (WGS) entry which is preliminary data.</text>
</comment>
<protein>
    <submittedName>
        <fullName evidence="2">MarR family transcriptional regulator</fullName>
    </submittedName>
</protein>
<dbReference type="InterPro" id="IPR039422">
    <property type="entry name" value="MarR/SlyA-like"/>
</dbReference>
<dbReference type="Gene3D" id="1.10.10.10">
    <property type="entry name" value="Winged helix-like DNA-binding domain superfamily/Winged helix DNA-binding domain"/>
    <property type="match status" value="1"/>
</dbReference>
<dbReference type="InterPro" id="IPR036388">
    <property type="entry name" value="WH-like_DNA-bd_sf"/>
</dbReference>
<dbReference type="PRINTS" id="PR00598">
    <property type="entry name" value="HTHMARR"/>
</dbReference>
<gene>
    <name evidence="2" type="ORF">HIJ39_11020</name>
</gene>
<sequence>MERPSLIAAVEYQIAIFLRRAILSAQKHGGVDRSAYLLLRHLEERGALGVKELALAFHLDVSTVSRQASALEKKGWVQRVPDVHDHRAASLEITSKGRETLRDEKARRANLYRRLLNGWSDEEIQTFSELLARLNNTFLD</sequence>
<evidence type="ECO:0000313" key="2">
    <source>
        <dbReference type="EMBL" id="NMP22880.1"/>
    </source>
</evidence>
<dbReference type="PANTHER" id="PTHR33164">
    <property type="entry name" value="TRANSCRIPTIONAL REGULATOR, MARR FAMILY"/>
    <property type="match status" value="1"/>
</dbReference>